<sequence>MYPQYPYYDKEVECEEQPISFPPQHQNEHPGKEFPMIPRPISENPYYMPANKLKNKVAIITGGDSGIGRATAIAFAKEGANIAFAYFNEHEDAHETKARVEELGSECLAIPCDLTSEQAAIAFVSQTLHYFNKIDIVVNNIAVQYVQESLLDITSEQLEHTFKTNIFSFFYVTKAALPYLKNGASIINNASVTAYKGHEKLIDYASTQGAVVTFTRSLAKSLVKDGIRVNGVAPGPIWTPLIPSSFSADDVKKFGTNTPMKRAGQPFELAPTFVYLASDDSSYVTGQVLHVNGGESVGS</sequence>
<evidence type="ECO:0000313" key="4">
    <source>
        <dbReference type="Proteomes" id="UP000001401"/>
    </source>
</evidence>
<dbReference type="Pfam" id="PF13561">
    <property type="entry name" value="adh_short_C2"/>
    <property type="match status" value="1"/>
</dbReference>
<dbReference type="GO" id="GO:0016614">
    <property type="term" value="F:oxidoreductase activity, acting on CH-OH group of donors"/>
    <property type="evidence" value="ECO:0007669"/>
    <property type="project" value="UniProtKB-ARBA"/>
</dbReference>
<dbReference type="InterPro" id="IPR002347">
    <property type="entry name" value="SDR_fam"/>
</dbReference>
<evidence type="ECO:0000256" key="1">
    <source>
        <dbReference type="ARBA" id="ARBA00006484"/>
    </source>
</evidence>
<dbReference type="EMBL" id="CP002394">
    <property type="protein sequence ID" value="ADU32456.1"/>
    <property type="molecule type" value="Genomic_DNA"/>
</dbReference>
<dbReference type="PANTHER" id="PTHR48107">
    <property type="entry name" value="NADPH-DEPENDENT ALDEHYDE REDUCTASE-LIKE PROTEIN, CHLOROPLASTIC-RELATED"/>
    <property type="match status" value="1"/>
</dbReference>
<dbReference type="AlphaFoldDB" id="E6TZ13"/>
<evidence type="ECO:0000313" key="3">
    <source>
        <dbReference type="EMBL" id="ADU32456.1"/>
    </source>
</evidence>
<reference evidence="3 4" key="1">
    <citation type="submission" date="2010-12" db="EMBL/GenBank/DDBJ databases">
        <title>Complete sequence of Bacillus cellulosilyticus DSM 2522.</title>
        <authorList>
            <consortium name="US DOE Joint Genome Institute"/>
            <person name="Lucas S."/>
            <person name="Copeland A."/>
            <person name="Lapidus A."/>
            <person name="Cheng J.-F."/>
            <person name="Bruce D."/>
            <person name="Goodwin L."/>
            <person name="Pitluck S."/>
            <person name="Chertkov O."/>
            <person name="Detter J.C."/>
            <person name="Han C."/>
            <person name="Tapia R."/>
            <person name="Land M."/>
            <person name="Hauser L."/>
            <person name="Jeffries C."/>
            <person name="Kyrpides N."/>
            <person name="Ivanova N."/>
            <person name="Mikhailova N."/>
            <person name="Brumm P."/>
            <person name="Mead D."/>
            <person name="Woyke T."/>
        </authorList>
    </citation>
    <scope>NUCLEOTIDE SEQUENCE [LARGE SCALE GENOMIC DNA]</scope>
    <source>
        <strain evidence="4">ATCC 21833 / DSM 2522 / FERM P-1141 / JCM 9156 / N-4</strain>
    </source>
</reference>
<proteinExistence type="inferred from homology"/>
<dbReference type="PRINTS" id="PR00081">
    <property type="entry name" value="GDHRDH"/>
</dbReference>
<dbReference type="Gene3D" id="3.40.50.720">
    <property type="entry name" value="NAD(P)-binding Rossmann-like Domain"/>
    <property type="match status" value="1"/>
</dbReference>
<dbReference type="InterPro" id="IPR036291">
    <property type="entry name" value="NAD(P)-bd_dom_sf"/>
</dbReference>
<dbReference type="eggNOG" id="COG1028">
    <property type="taxonomic scope" value="Bacteria"/>
</dbReference>
<organism evidence="3 4">
    <name type="scientific">Evansella cellulosilytica (strain ATCC 21833 / DSM 2522 / FERM P-1141 / JCM 9156 / N-4)</name>
    <name type="common">Bacillus cellulosilyticus</name>
    <dbReference type="NCBI Taxonomy" id="649639"/>
    <lineage>
        <taxon>Bacteria</taxon>
        <taxon>Bacillati</taxon>
        <taxon>Bacillota</taxon>
        <taxon>Bacilli</taxon>
        <taxon>Bacillales</taxon>
        <taxon>Bacillaceae</taxon>
        <taxon>Evansella</taxon>
    </lineage>
</organism>
<dbReference type="NCBIfam" id="NF005214">
    <property type="entry name" value="PRK06701.1"/>
    <property type="match status" value="1"/>
</dbReference>
<gene>
    <name evidence="3" type="ordered locus">Bcell_4229</name>
</gene>
<dbReference type="Proteomes" id="UP000001401">
    <property type="component" value="Chromosome"/>
</dbReference>
<dbReference type="FunFam" id="3.40.50.720:FF:000084">
    <property type="entry name" value="Short-chain dehydrogenase reductase"/>
    <property type="match status" value="1"/>
</dbReference>
<dbReference type="PANTHER" id="PTHR48107:SF16">
    <property type="entry name" value="NADPH-DEPENDENT ALDEHYDE REDUCTASE 1, CHLOROPLASTIC"/>
    <property type="match status" value="1"/>
</dbReference>
<evidence type="ECO:0000256" key="2">
    <source>
        <dbReference type="ARBA" id="ARBA00023002"/>
    </source>
</evidence>
<dbReference type="GO" id="GO:0008206">
    <property type="term" value="P:bile acid metabolic process"/>
    <property type="evidence" value="ECO:0007669"/>
    <property type="project" value="UniProtKB-ARBA"/>
</dbReference>
<protein>
    <submittedName>
        <fullName evidence="3">Short-chain dehydrogenase/reductase SDR</fullName>
    </submittedName>
</protein>
<accession>E6TZ13</accession>
<comment type="similarity">
    <text evidence="1">Belongs to the short-chain dehydrogenases/reductases (SDR) family.</text>
</comment>
<keyword evidence="4" id="KW-1185">Reference proteome</keyword>
<dbReference type="SUPFAM" id="SSF51735">
    <property type="entry name" value="NAD(P)-binding Rossmann-fold domains"/>
    <property type="match status" value="1"/>
</dbReference>
<dbReference type="RefSeq" id="WP_013490782.1">
    <property type="nucleotide sequence ID" value="NC_014829.1"/>
</dbReference>
<keyword evidence="2" id="KW-0560">Oxidoreductase</keyword>
<dbReference type="KEGG" id="bco:Bcell_4229"/>
<dbReference type="OrthoDB" id="9803333at2"/>
<dbReference type="STRING" id="649639.Bcell_4229"/>
<dbReference type="HOGENOM" id="CLU_010194_4_1_9"/>
<dbReference type="PRINTS" id="PR00080">
    <property type="entry name" value="SDRFAMILY"/>
</dbReference>
<name>E6TZ13_EVAC2</name>